<dbReference type="EMBL" id="AP022586">
    <property type="protein sequence ID" value="BBY18696.1"/>
    <property type="molecule type" value="Genomic_DNA"/>
</dbReference>
<gene>
    <name evidence="1" type="ORF">MLIT_42880</name>
</gene>
<dbReference type="NCBIfam" id="NF005115">
    <property type="entry name" value="PRK06547.1"/>
    <property type="match status" value="1"/>
</dbReference>
<accession>A0AAD1IPH1</accession>
<proteinExistence type="predicted"/>
<sequence length="188" mass="21041">MTLERVVHGLTADHATTVLIDGRSGSGKSTLADRFATRWESSVVVRLDDIYPGWDGLAWAIDHVLHELLRPRADGRPGRWRRWDWATNTAAGWHTVEPAQRLILEGVGALSPASRATAGLGIWVDTPDDIRKQRALARDGELYRPHWERWAAQEDDHIARHTPHSVADIVVTETTDGLVWTAGNRRPV</sequence>
<dbReference type="GO" id="GO:0016301">
    <property type="term" value="F:kinase activity"/>
    <property type="evidence" value="ECO:0007669"/>
    <property type="project" value="UniProtKB-KW"/>
</dbReference>
<evidence type="ECO:0000313" key="2">
    <source>
        <dbReference type="Proteomes" id="UP000466607"/>
    </source>
</evidence>
<protein>
    <submittedName>
        <fullName evidence="1">Adenylate kinase</fullName>
    </submittedName>
</protein>
<name>A0AAD1IPH1_9MYCO</name>
<keyword evidence="1" id="KW-0808">Transferase</keyword>
<dbReference type="AlphaFoldDB" id="A0AAD1IPH1"/>
<organism evidence="1 2">
    <name type="scientific">Mycolicibacterium litorale</name>
    <dbReference type="NCBI Taxonomy" id="758802"/>
    <lineage>
        <taxon>Bacteria</taxon>
        <taxon>Bacillati</taxon>
        <taxon>Actinomycetota</taxon>
        <taxon>Actinomycetes</taxon>
        <taxon>Mycobacteriales</taxon>
        <taxon>Mycobacteriaceae</taxon>
        <taxon>Mycolicibacterium</taxon>
    </lineage>
</organism>
<keyword evidence="1" id="KW-0418">Kinase</keyword>
<reference evidence="1 2" key="1">
    <citation type="journal article" date="2019" name="Emerg. Microbes Infect.">
        <title>Comprehensive subspecies identification of 175 nontuberculous mycobacteria species based on 7547 genomic profiles.</title>
        <authorList>
            <person name="Matsumoto Y."/>
            <person name="Kinjo T."/>
            <person name="Motooka D."/>
            <person name="Nabeya D."/>
            <person name="Jung N."/>
            <person name="Uechi K."/>
            <person name="Horii T."/>
            <person name="Iida T."/>
            <person name="Fujita J."/>
            <person name="Nakamura S."/>
        </authorList>
    </citation>
    <scope>NUCLEOTIDE SEQUENCE [LARGE SCALE GENOMIC DNA]</scope>
    <source>
        <strain evidence="1 2">JCM 17423</strain>
    </source>
</reference>
<dbReference type="Gene3D" id="3.40.50.300">
    <property type="entry name" value="P-loop containing nucleotide triphosphate hydrolases"/>
    <property type="match status" value="1"/>
</dbReference>
<keyword evidence="2" id="KW-1185">Reference proteome</keyword>
<dbReference type="SUPFAM" id="SSF52540">
    <property type="entry name" value="P-loop containing nucleoside triphosphate hydrolases"/>
    <property type="match status" value="1"/>
</dbReference>
<dbReference type="InterPro" id="IPR027417">
    <property type="entry name" value="P-loop_NTPase"/>
</dbReference>
<evidence type="ECO:0000313" key="1">
    <source>
        <dbReference type="EMBL" id="BBY18696.1"/>
    </source>
</evidence>
<dbReference type="Proteomes" id="UP000466607">
    <property type="component" value="Chromosome"/>
</dbReference>